<protein>
    <submittedName>
        <fullName evidence="3">Uncharacterized protein</fullName>
    </submittedName>
</protein>
<comment type="caution">
    <text evidence="3">The sequence shown here is derived from an EMBL/GenBank/DDBJ whole genome shotgun (WGS) entry which is preliminary data.</text>
</comment>
<sequence length="138" mass="15392">MIEVANDGPESTITKEVKATALGVRASLMCAIILICTVVLVCICLLRRKHASDRSRTQERKAPSSKEVSHDDNEYITPIEGNMGRVTFLLGSHNEARVNHIPPRALPPLPHSAQNRVHHVTELYMGNVNYVEPQTDYH</sequence>
<keyword evidence="2" id="KW-1133">Transmembrane helix</keyword>
<feature type="transmembrane region" description="Helical" evidence="2">
    <location>
        <begin position="26"/>
        <end position="46"/>
    </location>
</feature>
<reference evidence="3 4" key="1">
    <citation type="submission" date="2024-04" db="EMBL/GenBank/DDBJ databases">
        <authorList>
            <consortium name="Genoscope - CEA"/>
            <person name="William W."/>
        </authorList>
    </citation>
    <scope>NUCLEOTIDE SEQUENCE [LARGE SCALE GENOMIC DNA]</scope>
</reference>
<keyword evidence="2" id="KW-0812">Transmembrane</keyword>
<dbReference type="EMBL" id="CAXITT010000200">
    <property type="protein sequence ID" value="CAL1535373.1"/>
    <property type="molecule type" value="Genomic_DNA"/>
</dbReference>
<evidence type="ECO:0000313" key="3">
    <source>
        <dbReference type="EMBL" id="CAL1535373.1"/>
    </source>
</evidence>
<name>A0AAV2HPR2_LYMST</name>
<keyword evidence="4" id="KW-1185">Reference proteome</keyword>
<evidence type="ECO:0000313" key="4">
    <source>
        <dbReference type="Proteomes" id="UP001497497"/>
    </source>
</evidence>
<evidence type="ECO:0000256" key="2">
    <source>
        <dbReference type="SAM" id="Phobius"/>
    </source>
</evidence>
<dbReference type="AlphaFoldDB" id="A0AAV2HPR2"/>
<feature type="region of interest" description="Disordered" evidence="1">
    <location>
        <begin position="53"/>
        <end position="72"/>
    </location>
</feature>
<dbReference type="Proteomes" id="UP001497497">
    <property type="component" value="Unassembled WGS sequence"/>
</dbReference>
<evidence type="ECO:0000256" key="1">
    <source>
        <dbReference type="SAM" id="MobiDB-lite"/>
    </source>
</evidence>
<organism evidence="3 4">
    <name type="scientific">Lymnaea stagnalis</name>
    <name type="common">Great pond snail</name>
    <name type="synonym">Helix stagnalis</name>
    <dbReference type="NCBI Taxonomy" id="6523"/>
    <lineage>
        <taxon>Eukaryota</taxon>
        <taxon>Metazoa</taxon>
        <taxon>Spiralia</taxon>
        <taxon>Lophotrochozoa</taxon>
        <taxon>Mollusca</taxon>
        <taxon>Gastropoda</taxon>
        <taxon>Heterobranchia</taxon>
        <taxon>Euthyneura</taxon>
        <taxon>Panpulmonata</taxon>
        <taxon>Hygrophila</taxon>
        <taxon>Lymnaeoidea</taxon>
        <taxon>Lymnaeidae</taxon>
        <taxon>Lymnaea</taxon>
    </lineage>
</organism>
<gene>
    <name evidence="3" type="ORF">GSLYS_00009333001</name>
</gene>
<proteinExistence type="predicted"/>
<keyword evidence="2" id="KW-0472">Membrane</keyword>
<accession>A0AAV2HPR2</accession>